<organism evidence="4 5">
    <name type="scientific">Cucurbita moschata</name>
    <name type="common">Winter crookneck squash</name>
    <name type="synonym">Cucurbita pepo var. moschata</name>
    <dbReference type="NCBI Taxonomy" id="3662"/>
    <lineage>
        <taxon>Eukaryota</taxon>
        <taxon>Viridiplantae</taxon>
        <taxon>Streptophyta</taxon>
        <taxon>Embryophyta</taxon>
        <taxon>Tracheophyta</taxon>
        <taxon>Spermatophyta</taxon>
        <taxon>Magnoliopsida</taxon>
        <taxon>eudicotyledons</taxon>
        <taxon>Gunneridae</taxon>
        <taxon>Pentapetalae</taxon>
        <taxon>rosids</taxon>
        <taxon>fabids</taxon>
        <taxon>Cucurbitales</taxon>
        <taxon>Cucurbitaceae</taxon>
        <taxon>Cucurbiteae</taxon>
        <taxon>Cucurbita</taxon>
    </lineage>
</organism>
<dbReference type="AlphaFoldDB" id="A0A6J1F4I4"/>
<keyword evidence="3" id="KW-0732">Signal</keyword>
<evidence type="ECO:0000313" key="4">
    <source>
        <dbReference type="Proteomes" id="UP000504609"/>
    </source>
</evidence>
<dbReference type="Pfam" id="PF01190">
    <property type="entry name" value="Pollen_Ole_e_1"/>
    <property type="match status" value="1"/>
</dbReference>
<dbReference type="PANTHER" id="PTHR31614:SF2">
    <property type="entry name" value="F28N24.16 PROTEIN"/>
    <property type="match status" value="1"/>
</dbReference>
<protein>
    <submittedName>
        <fullName evidence="5">Olee1-like protein</fullName>
    </submittedName>
</protein>
<evidence type="ECO:0000256" key="3">
    <source>
        <dbReference type="SAM" id="SignalP"/>
    </source>
</evidence>
<keyword evidence="2" id="KW-1015">Disulfide bond</keyword>
<name>A0A6J1F4I4_CUCMO</name>
<dbReference type="GO" id="GO:0005615">
    <property type="term" value="C:extracellular space"/>
    <property type="evidence" value="ECO:0007669"/>
    <property type="project" value="InterPro"/>
</dbReference>
<dbReference type="InterPro" id="IPR006040">
    <property type="entry name" value="Allergen_Ole_e_I_CS"/>
</dbReference>
<feature type="chain" id="PRO_5026909912" evidence="3">
    <location>
        <begin position="24"/>
        <end position="166"/>
    </location>
</feature>
<keyword evidence="4" id="KW-1185">Reference proteome</keyword>
<dbReference type="InterPro" id="IPR006041">
    <property type="entry name" value="Pollen_Ole_e1_allergen"/>
</dbReference>
<dbReference type="PROSITE" id="PS00925">
    <property type="entry name" value="OLEEI"/>
    <property type="match status" value="1"/>
</dbReference>
<sequence length="166" mass="18645">MAKSAVMLVSALCLMSLINIATCEKERFFVEGKVYCDTCRIQFFTKVSKFLEGATVKLECRDIEGGNVTFSKETETDKSGSYKIETDKDHEEEVCEVSLVKSKDPDCDEITKEGYAHKSRVSITSNSGITSPERLANPLSFMKKEKLPECKEVLRELGFDEYGNIV</sequence>
<feature type="signal peptide" evidence="3">
    <location>
        <begin position="1"/>
        <end position="23"/>
    </location>
</feature>
<comment type="similarity">
    <text evidence="1">Belongs to the Ole e I family.</text>
</comment>
<dbReference type="PANTHER" id="PTHR31614">
    <property type="entry name" value="PROTEIN DOWNSTREAM OF FLC-RELATED"/>
    <property type="match status" value="1"/>
</dbReference>
<evidence type="ECO:0000256" key="2">
    <source>
        <dbReference type="ARBA" id="ARBA00023157"/>
    </source>
</evidence>
<reference evidence="5" key="1">
    <citation type="submission" date="2025-08" db="UniProtKB">
        <authorList>
            <consortium name="RefSeq"/>
        </authorList>
    </citation>
    <scope>IDENTIFICATION</scope>
    <source>
        <tissue evidence="5">Young leaves</tissue>
    </source>
</reference>
<evidence type="ECO:0000256" key="1">
    <source>
        <dbReference type="ARBA" id="ARBA00010049"/>
    </source>
</evidence>
<dbReference type="GeneID" id="111440476"/>
<gene>
    <name evidence="5" type="primary">LOC111440476</name>
</gene>
<proteinExistence type="inferred from homology"/>
<dbReference type="RefSeq" id="XP_022933305.1">
    <property type="nucleotide sequence ID" value="XM_023077537.1"/>
</dbReference>
<accession>A0A6J1F4I4</accession>
<evidence type="ECO:0000313" key="5">
    <source>
        <dbReference type="RefSeq" id="XP_022933305.1"/>
    </source>
</evidence>
<dbReference type="Proteomes" id="UP000504609">
    <property type="component" value="Unplaced"/>
</dbReference>
<dbReference type="KEGG" id="cmos:111440476"/>